<dbReference type="EMBL" id="JPKZ01000195">
    <property type="protein sequence ID" value="KHN88664.1"/>
    <property type="molecule type" value="Genomic_DNA"/>
</dbReference>
<organism evidence="1 2">
    <name type="scientific">Toxocara canis</name>
    <name type="common">Canine roundworm</name>
    <dbReference type="NCBI Taxonomy" id="6265"/>
    <lineage>
        <taxon>Eukaryota</taxon>
        <taxon>Metazoa</taxon>
        <taxon>Ecdysozoa</taxon>
        <taxon>Nematoda</taxon>
        <taxon>Chromadorea</taxon>
        <taxon>Rhabditida</taxon>
        <taxon>Spirurina</taxon>
        <taxon>Ascaridomorpha</taxon>
        <taxon>Ascaridoidea</taxon>
        <taxon>Toxocaridae</taxon>
        <taxon>Toxocara</taxon>
    </lineage>
</organism>
<proteinExistence type="predicted"/>
<accession>A0A0B2W4S3</accession>
<gene>
    <name evidence="1" type="ORF">Tcan_14792</name>
</gene>
<sequence length="646" mass="73502">MIACELDDFGRSLYTTVEDTIRLDPILETACHLRDTINKASGVAQLCFRSAPRCSSGGDHATNMDDRYLDERPQFSEQQIVMERQLITIIDGVIAECGRLNVETLYEAVQEKCDYFRSIGELHDFIRKRSNVFKLSFNSVCNRSIEYRKMFGFIINSLMNMIPERRTLANIGKIMLQCEPVAQCEVGCTFEHVRNFVKRHPHFYRIRMVNEPIELLASGGTIASAWQYDALPQYKGGLRYDRSIELTGHGRVVNAVMKSNYVKIEIDEGLWKGQTVYGIGSNVSGCEENIAIRYPCGTAVAQCEVGCTFEHVRNFVKRTSTFYRIRMVNEPIELLASGGTIASAWQYDALPQYKGGLRYDRSIELTGHGRVVNAVMKSNYVKIEIDEGLWKGQTVYGIGSNVSGCEENIAIRYPCGTAVNVRAFRAYGAAHPWTASKIADSFIDEMEDIWTLSKPFKKSLRGSGINENLQAAPSPVLSISSQIIVERKFFEEVLDEELNRIAEADQYLSIMTSENFMKIIEDSRLLNFMHWRTHLYEVYGSMVSKRSDSYREQMLNFLRFVSASRISVVELCEKIKGKVDYFSSDFLAPLATVDELKQFVHMHGTLFDIAELHDDEYICVRGTFVSKRNVFIPKFYFSSALVDAEL</sequence>
<name>A0A0B2W4S3_TOXCA</name>
<evidence type="ECO:0000313" key="1">
    <source>
        <dbReference type="EMBL" id="KHN88664.1"/>
    </source>
</evidence>
<dbReference type="OrthoDB" id="5827722at2759"/>
<dbReference type="AlphaFoldDB" id="A0A0B2W4S3"/>
<dbReference type="STRING" id="6265.A0A0B2W4S3"/>
<keyword evidence="2" id="KW-1185">Reference proteome</keyword>
<evidence type="ECO:0000313" key="2">
    <source>
        <dbReference type="Proteomes" id="UP000031036"/>
    </source>
</evidence>
<comment type="caution">
    <text evidence="1">The sequence shown here is derived from an EMBL/GenBank/DDBJ whole genome shotgun (WGS) entry which is preliminary data.</text>
</comment>
<dbReference type="Proteomes" id="UP000031036">
    <property type="component" value="Unassembled WGS sequence"/>
</dbReference>
<protein>
    <submittedName>
        <fullName evidence="1">Uncharacterized protein</fullName>
    </submittedName>
</protein>
<reference evidence="1 2" key="1">
    <citation type="submission" date="2014-11" db="EMBL/GenBank/DDBJ databases">
        <title>Genetic blueprint of the zoonotic pathogen Toxocara canis.</title>
        <authorList>
            <person name="Zhu X.-Q."/>
            <person name="Korhonen P.K."/>
            <person name="Cai H."/>
            <person name="Young N.D."/>
            <person name="Nejsum P."/>
            <person name="von Samson-Himmelstjerna G."/>
            <person name="Boag P.R."/>
            <person name="Tan P."/>
            <person name="Li Q."/>
            <person name="Min J."/>
            <person name="Yang Y."/>
            <person name="Wang X."/>
            <person name="Fang X."/>
            <person name="Hall R.S."/>
            <person name="Hofmann A."/>
            <person name="Sternberg P.W."/>
            <person name="Jex A.R."/>
            <person name="Gasser R.B."/>
        </authorList>
    </citation>
    <scope>NUCLEOTIDE SEQUENCE [LARGE SCALE GENOMIC DNA]</scope>
    <source>
        <strain evidence="1">PN_DK_2014</strain>
    </source>
</reference>